<dbReference type="NCBIfam" id="TIGR00996">
    <property type="entry name" value="Mtu_fam_mce"/>
    <property type="match status" value="1"/>
</dbReference>
<evidence type="ECO:0000313" key="4">
    <source>
        <dbReference type="EMBL" id="KAA1416372.1"/>
    </source>
</evidence>
<keyword evidence="1" id="KW-0472">Membrane</keyword>
<reference evidence="4 5" key="1">
    <citation type="submission" date="2019-09" db="EMBL/GenBank/DDBJ databases">
        <title>Nocardioides panacisoli sp. nov., isolated from the soil of a ginseng field.</title>
        <authorList>
            <person name="Cho C."/>
        </authorList>
    </citation>
    <scope>NUCLEOTIDE SEQUENCE [LARGE SCALE GENOMIC DNA]</scope>
    <source>
        <strain evidence="4 5">BN130099</strain>
    </source>
</reference>
<keyword evidence="1" id="KW-0812">Transmembrane</keyword>
<accession>A0A5B1L6Y3</accession>
<organism evidence="4 5">
    <name type="scientific">Nocardioides humilatus</name>
    <dbReference type="NCBI Taxonomy" id="2607660"/>
    <lineage>
        <taxon>Bacteria</taxon>
        <taxon>Bacillati</taxon>
        <taxon>Actinomycetota</taxon>
        <taxon>Actinomycetes</taxon>
        <taxon>Propionibacteriales</taxon>
        <taxon>Nocardioidaceae</taxon>
        <taxon>Nocardioides</taxon>
    </lineage>
</organism>
<sequence>MRASQSRTMRYGVITLVVMAIITAATFNLSKFPGFRGTTYYAEFSDASGIHKGNIVQVGGIQVGRVTDVFIDDKTKDRVVVKFEVDGGDVDFGPDSTASIEVLNLLGEKFLDLQPSAEGQLKSGGTLPLDQTEAAYDIVGVFSDLTTTTEKIDTNKLSEALDVVAGTMNDSAPEIAAAFDGIARLSRSVSQRDEQIQTLFESSQEVTKVLDRRSADIVDLMRNSDLVFKELRSRKEAVHRLLVNARTLAIELRGVATDNEAEIGPALNEVNELLGVLVDKRNELKATLHQVGPYVEILSNIIGTGPWFDALAINILGFPTGEFVPGTRP</sequence>
<feature type="transmembrane region" description="Helical" evidence="1">
    <location>
        <begin position="12"/>
        <end position="30"/>
    </location>
</feature>
<dbReference type="GO" id="GO:0005576">
    <property type="term" value="C:extracellular region"/>
    <property type="evidence" value="ECO:0007669"/>
    <property type="project" value="TreeGrafter"/>
</dbReference>
<proteinExistence type="predicted"/>
<dbReference type="Pfam" id="PF02470">
    <property type="entry name" value="MlaD"/>
    <property type="match status" value="1"/>
</dbReference>
<dbReference type="PRINTS" id="PR01782">
    <property type="entry name" value="MCEVIRFACTOR"/>
</dbReference>
<dbReference type="PANTHER" id="PTHR33371">
    <property type="entry name" value="INTERMEMBRANE PHOSPHOLIPID TRANSPORT SYSTEM BINDING PROTEIN MLAD-RELATED"/>
    <property type="match status" value="1"/>
</dbReference>
<feature type="domain" description="Mce/MlaD" evidence="2">
    <location>
        <begin position="36"/>
        <end position="115"/>
    </location>
</feature>
<dbReference type="AlphaFoldDB" id="A0A5B1L6Y3"/>
<gene>
    <name evidence="4" type="ORF">F0U44_18805</name>
</gene>
<dbReference type="InterPro" id="IPR003399">
    <property type="entry name" value="Mce/MlaD"/>
</dbReference>
<dbReference type="InterPro" id="IPR024516">
    <property type="entry name" value="Mce_C"/>
</dbReference>
<dbReference type="RefSeq" id="WP_149729913.1">
    <property type="nucleotide sequence ID" value="NZ_VUJV01000007.1"/>
</dbReference>
<dbReference type="Proteomes" id="UP000325003">
    <property type="component" value="Unassembled WGS sequence"/>
</dbReference>
<evidence type="ECO:0000259" key="2">
    <source>
        <dbReference type="Pfam" id="PF02470"/>
    </source>
</evidence>
<keyword evidence="1" id="KW-1133">Transmembrane helix</keyword>
<dbReference type="PANTHER" id="PTHR33371:SF18">
    <property type="entry name" value="MCE-FAMILY PROTEIN MCE3C"/>
    <property type="match status" value="1"/>
</dbReference>
<dbReference type="Pfam" id="PF11887">
    <property type="entry name" value="Mce4_CUP1"/>
    <property type="match status" value="1"/>
</dbReference>
<comment type="caution">
    <text evidence="4">The sequence shown here is derived from an EMBL/GenBank/DDBJ whole genome shotgun (WGS) entry which is preliminary data.</text>
</comment>
<protein>
    <submittedName>
        <fullName evidence="4">MCE family protein</fullName>
    </submittedName>
</protein>
<evidence type="ECO:0000256" key="1">
    <source>
        <dbReference type="SAM" id="Phobius"/>
    </source>
</evidence>
<evidence type="ECO:0000313" key="5">
    <source>
        <dbReference type="Proteomes" id="UP000325003"/>
    </source>
</evidence>
<feature type="domain" description="Mammalian cell entry C-terminal" evidence="3">
    <location>
        <begin position="119"/>
        <end position="301"/>
    </location>
</feature>
<keyword evidence="5" id="KW-1185">Reference proteome</keyword>
<name>A0A5B1L6Y3_9ACTN</name>
<dbReference type="InterPro" id="IPR005693">
    <property type="entry name" value="Mce"/>
</dbReference>
<evidence type="ECO:0000259" key="3">
    <source>
        <dbReference type="Pfam" id="PF11887"/>
    </source>
</evidence>
<dbReference type="InterPro" id="IPR052336">
    <property type="entry name" value="MlaD_Phospholipid_Transporter"/>
</dbReference>
<dbReference type="EMBL" id="VUJV01000007">
    <property type="protein sequence ID" value="KAA1416372.1"/>
    <property type="molecule type" value="Genomic_DNA"/>
</dbReference>
<reference evidence="4 5" key="2">
    <citation type="submission" date="2019-09" db="EMBL/GenBank/DDBJ databases">
        <authorList>
            <person name="Jin C."/>
        </authorList>
    </citation>
    <scope>NUCLEOTIDE SEQUENCE [LARGE SCALE GENOMIC DNA]</scope>
    <source>
        <strain evidence="4 5">BN130099</strain>
    </source>
</reference>